<evidence type="ECO:0000313" key="1">
    <source>
        <dbReference type="EMBL" id="KPL76905.1"/>
    </source>
</evidence>
<dbReference type="OrthoDB" id="73314at2"/>
<dbReference type="Pfam" id="PF06841">
    <property type="entry name" value="Phage_T4_gp19"/>
    <property type="match status" value="1"/>
</dbReference>
<dbReference type="GO" id="GO:0005198">
    <property type="term" value="F:structural molecule activity"/>
    <property type="evidence" value="ECO:0007669"/>
    <property type="project" value="InterPro"/>
</dbReference>
<organism evidence="1 2">
    <name type="scientific">Ornatilinea apprima</name>
    <dbReference type="NCBI Taxonomy" id="1134406"/>
    <lineage>
        <taxon>Bacteria</taxon>
        <taxon>Bacillati</taxon>
        <taxon>Chloroflexota</taxon>
        <taxon>Anaerolineae</taxon>
        <taxon>Anaerolineales</taxon>
        <taxon>Anaerolineaceae</taxon>
        <taxon>Ornatilinea</taxon>
    </lineage>
</organism>
<dbReference type="RefSeq" id="WP_075062842.1">
    <property type="nucleotide sequence ID" value="NZ_LGCL01000024.1"/>
</dbReference>
<gene>
    <name evidence="1" type="ORF">ADN00_09915</name>
</gene>
<evidence type="ECO:0008006" key="3">
    <source>
        <dbReference type="Google" id="ProtNLM"/>
    </source>
</evidence>
<protein>
    <recommendedName>
        <fullName evidence="3">Phage tail protein</fullName>
    </recommendedName>
</protein>
<dbReference type="STRING" id="1134406.ADN00_09915"/>
<sequence length="188" mass="21077">MGLLQKTSSLPKPESVAPGRFTTEEIPVPVYQFAVEIDGETVALFQNVTGMSVKRDVESVPVGGENSFGREFPGRVSYGHITLEVGLSSSDFFWKWMTGGHLDGYAISKDVTLIQRRPQPDPSAAPDEEKIFQVVKYWFFDNAFPVGWKISDLNLDNSENIVIESLELSFDSFSLYTTRGELRTRQQS</sequence>
<dbReference type="NCBIfam" id="TIGR02241">
    <property type="entry name" value="conserved hypothetical phage tail region protein"/>
    <property type="match status" value="1"/>
</dbReference>
<reference evidence="1 2" key="1">
    <citation type="submission" date="2015-07" db="EMBL/GenBank/DDBJ databases">
        <title>Genome sequence of Ornatilinea apprima DSM 23815.</title>
        <authorList>
            <person name="Hemp J."/>
            <person name="Ward L.M."/>
            <person name="Pace L.A."/>
            <person name="Fischer W.W."/>
        </authorList>
    </citation>
    <scope>NUCLEOTIDE SEQUENCE [LARGE SCALE GENOMIC DNA]</scope>
    <source>
        <strain evidence="1 2">P3M-1</strain>
    </source>
</reference>
<dbReference type="Proteomes" id="UP000050417">
    <property type="component" value="Unassembled WGS sequence"/>
</dbReference>
<comment type="caution">
    <text evidence="1">The sequence shown here is derived from an EMBL/GenBank/DDBJ whole genome shotgun (WGS) entry which is preliminary data.</text>
</comment>
<dbReference type="EMBL" id="LGCL01000024">
    <property type="protein sequence ID" value="KPL76905.1"/>
    <property type="molecule type" value="Genomic_DNA"/>
</dbReference>
<keyword evidence="2" id="KW-1185">Reference proteome</keyword>
<accession>A0A0P6X504</accession>
<dbReference type="InterPro" id="IPR010667">
    <property type="entry name" value="Phage_T4_Gp19"/>
</dbReference>
<dbReference type="InterPro" id="IPR011747">
    <property type="entry name" value="CHP02241"/>
</dbReference>
<name>A0A0P6X504_9CHLR</name>
<evidence type="ECO:0000313" key="2">
    <source>
        <dbReference type="Proteomes" id="UP000050417"/>
    </source>
</evidence>
<dbReference type="AlphaFoldDB" id="A0A0P6X504"/>
<proteinExistence type="predicted"/>
<dbReference type="PANTHER" id="PTHR38009">
    <property type="entry name" value="CONSERVED HYPOTHETICAL PHAGE TAIL PROTEIN"/>
    <property type="match status" value="1"/>
</dbReference>
<dbReference type="PANTHER" id="PTHR38009:SF1">
    <property type="entry name" value="CONSERVED HYPOTHETICAL PHAGE TAIL PROTEIN"/>
    <property type="match status" value="1"/>
</dbReference>